<evidence type="ECO:0000313" key="2">
    <source>
        <dbReference type="EMBL" id="QNN67352.1"/>
    </source>
</evidence>
<proteinExistence type="predicted"/>
<sequence length="246" mass="26846">MHSELSVEGSESVALRVREELARRRLSRQWLADEARVSLSTLEKALAGRRPFTLATVVRIEDVLGTSLRGPKADLAQPPGLFAPESMGAYARPAVQWLEGSYLTLRPSFSEPGAIFAYLTSISWDDANGHLVFSEASRTDAEYEQRGFVSFPNLSGAIYLVTISEGQYRVALLNRPSGGGMTGILLTLAAGQGAQLIPSALPIVMMSTEARSDMVVGVVRKGEACFDEYRECVDRVTERGFALFPR</sequence>
<dbReference type="Gene3D" id="1.10.260.40">
    <property type="entry name" value="lambda repressor-like DNA-binding domains"/>
    <property type="match status" value="1"/>
</dbReference>
<dbReference type="SUPFAM" id="SSF47413">
    <property type="entry name" value="lambda repressor-like DNA-binding domains"/>
    <property type="match status" value="1"/>
</dbReference>
<dbReference type="AlphaFoldDB" id="A0A7G9SHM7"/>
<accession>A0A7G9SHM7</accession>
<dbReference type="InterPro" id="IPR001387">
    <property type="entry name" value="Cro/C1-type_HTH"/>
</dbReference>
<evidence type="ECO:0000313" key="3">
    <source>
        <dbReference type="Proteomes" id="UP000515971"/>
    </source>
</evidence>
<dbReference type="RefSeq" id="WP_187537941.1">
    <property type="nucleotide sequence ID" value="NZ_BAABJT010000001.1"/>
</dbReference>
<feature type="domain" description="HTH cro/C1-type" evidence="1">
    <location>
        <begin position="16"/>
        <end position="71"/>
    </location>
</feature>
<dbReference type="EMBL" id="CP060718">
    <property type="protein sequence ID" value="QNN67352.1"/>
    <property type="molecule type" value="Genomic_DNA"/>
</dbReference>
<keyword evidence="3" id="KW-1185">Reference proteome</keyword>
<reference evidence="2 3" key="1">
    <citation type="submission" date="2020-08" db="EMBL/GenBank/DDBJ databases">
        <title>Genome sequence of Sphingomonas lutea KCTC 23642T.</title>
        <authorList>
            <person name="Hyun D.-W."/>
            <person name="Bae J.-W."/>
        </authorList>
    </citation>
    <scope>NUCLEOTIDE SEQUENCE [LARGE SCALE GENOMIC DNA]</scope>
    <source>
        <strain evidence="2 3">KCTC 23642</strain>
    </source>
</reference>
<dbReference type="SMART" id="SM00530">
    <property type="entry name" value="HTH_XRE"/>
    <property type="match status" value="1"/>
</dbReference>
<gene>
    <name evidence="2" type="ORF">H9L13_12230</name>
</gene>
<dbReference type="Proteomes" id="UP000515971">
    <property type="component" value="Chromosome"/>
</dbReference>
<organism evidence="2 3">
    <name type="scientific">Sphingomonas lutea</name>
    <dbReference type="NCBI Taxonomy" id="1045317"/>
    <lineage>
        <taxon>Bacteria</taxon>
        <taxon>Pseudomonadati</taxon>
        <taxon>Pseudomonadota</taxon>
        <taxon>Alphaproteobacteria</taxon>
        <taxon>Sphingomonadales</taxon>
        <taxon>Sphingomonadaceae</taxon>
        <taxon>Sphingomonas</taxon>
    </lineage>
</organism>
<evidence type="ECO:0000259" key="1">
    <source>
        <dbReference type="SMART" id="SM00530"/>
    </source>
</evidence>
<dbReference type="KEGG" id="slut:H9L13_12230"/>
<dbReference type="InterPro" id="IPR010982">
    <property type="entry name" value="Lambda_DNA-bd_dom_sf"/>
</dbReference>
<name>A0A7G9SHM7_9SPHN</name>
<dbReference type="CDD" id="cd00093">
    <property type="entry name" value="HTH_XRE"/>
    <property type="match status" value="1"/>
</dbReference>
<protein>
    <submittedName>
        <fullName evidence="2">Helix-turn-helix transcriptional regulator</fullName>
    </submittedName>
</protein>
<dbReference type="GO" id="GO:0003677">
    <property type="term" value="F:DNA binding"/>
    <property type="evidence" value="ECO:0007669"/>
    <property type="project" value="InterPro"/>
</dbReference>